<accession>A0A7W9Y9M3</accession>
<dbReference type="Pfam" id="PF07886">
    <property type="entry name" value="BA14K"/>
    <property type="match status" value="2"/>
</dbReference>
<keyword evidence="5" id="KW-0430">Lectin</keyword>
<sequence length="215" mass="23301">MRELLTGLVLVSCLLPIAAAGMRVSSHLAAPIAPHRFTDIFGEPLWSPEVRRVDPSLQAYDRLPAALPENTLVAEAKSEQRVNVPLSSTNKHGVIGTQVAFLSETLSAKAQEWCSARYRSYNAADNTYQPYGRGPRRACAAPIEAASVPIQEVADGGASEPSVNERWCMERYTSYRIEDNTYQPFSGGRKVCSGPISQSANNSIKSAADATVAQF</sequence>
<evidence type="ECO:0000313" key="8">
    <source>
        <dbReference type="Proteomes" id="UP000547879"/>
    </source>
</evidence>
<dbReference type="GO" id="GO:0030246">
    <property type="term" value="F:carbohydrate binding"/>
    <property type="evidence" value="ECO:0007669"/>
    <property type="project" value="UniProtKB-KW"/>
</dbReference>
<dbReference type="RefSeq" id="WP_183995178.1">
    <property type="nucleotide sequence ID" value="NZ_BMHW01000005.1"/>
</dbReference>
<keyword evidence="4" id="KW-1003">Cell membrane</keyword>
<evidence type="ECO:0000256" key="4">
    <source>
        <dbReference type="ARBA" id="ARBA00022475"/>
    </source>
</evidence>
<keyword evidence="4" id="KW-0472">Membrane</keyword>
<comment type="function">
    <text evidence="6">Has immunoglobulin-binding and hemagglutination properties, and can bind to mannose. Essential for virulence. May be involved in LPS biosynthesis or polysaccharide transport.</text>
</comment>
<evidence type="ECO:0000256" key="5">
    <source>
        <dbReference type="ARBA" id="ARBA00022734"/>
    </source>
</evidence>
<keyword evidence="8" id="KW-1185">Reference proteome</keyword>
<evidence type="ECO:0000256" key="1">
    <source>
        <dbReference type="ARBA" id="ARBA00004167"/>
    </source>
</evidence>
<comment type="caution">
    <text evidence="7">The sequence shown here is derived from an EMBL/GenBank/DDBJ whole genome shotgun (WGS) entry which is preliminary data.</text>
</comment>
<dbReference type="Proteomes" id="UP000547879">
    <property type="component" value="Unassembled WGS sequence"/>
</dbReference>
<dbReference type="EMBL" id="JACHEG010000006">
    <property type="protein sequence ID" value="MBB6164536.1"/>
    <property type="molecule type" value="Genomic_DNA"/>
</dbReference>
<comment type="similarity">
    <text evidence="2">Belongs to the BA14k family.</text>
</comment>
<evidence type="ECO:0000313" key="7">
    <source>
        <dbReference type="EMBL" id="MBB6164536.1"/>
    </source>
</evidence>
<evidence type="ECO:0000256" key="2">
    <source>
        <dbReference type="ARBA" id="ARBA00010270"/>
    </source>
</evidence>
<comment type="subcellular location">
    <subcellularLocation>
        <location evidence="1">Membrane</location>
        <topology evidence="1">Single-pass membrane protein</topology>
    </subcellularLocation>
</comment>
<dbReference type="GO" id="GO:0016020">
    <property type="term" value="C:membrane"/>
    <property type="evidence" value="ECO:0007669"/>
    <property type="project" value="UniProtKB-SubCell"/>
</dbReference>
<evidence type="ECO:0000256" key="6">
    <source>
        <dbReference type="ARBA" id="ARBA00025321"/>
    </source>
</evidence>
<dbReference type="InterPro" id="IPR012413">
    <property type="entry name" value="BA14K"/>
</dbReference>
<organism evidence="7 8">
    <name type="scientific">Rhizobium wenxiniae</name>
    <dbReference type="NCBI Taxonomy" id="1737357"/>
    <lineage>
        <taxon>Bacteria</taxon>
        <taxon>Pseudomonadati</taxon>
        <taxon>Pseudomonadota</taxon>
        <taxon>Alphaproteobacteria</taxon>
        <taxon>Hyphomicrobiales</taxon>
        <taxon>Rhizobiaceae</taxon>
        <taxon>Rhizobium/Agrobacterium group</taxon>
        <taxon>Rhizobium</taxon>
    </lineage>
</organism>
<reference evidence="7 8" key="1">
    <citation type="submission" date="2020-08" db="EMBL/GenBank/DDBJ databases">
        <title>Genomic Encyclopedia of Type Strains, Phase IV (KMG-IV): sequencing the most valuable type-strain genomes for metagenomic binning, comparative biology and taxonomic classification.</title>
        <authorList>
            <person name="Goeker M."/>
        </authorList>
    </citation>
    <scope>NUCLEOTIDE SEQUENCE [LARGE SCALE GENOMIC DNA]</scope>
    <source>
        <strain evidence="7 8">DSM 100734</strain>
    </source>
</reference>
<gene>
    <name evidence="7" type="ORF">HNQ72_004381</name>
</gene>
<proteinExistence type="inferred from homology"/>
<evidence type="ECO:0000256" key="3">
    <source>
        <dbReference type="ARBA" id="ARBA00020552"/>
    </source>
</evidence>
<protein>
    <recommendedName>
        <fullName evidence="3">Lectin-like protein BA14k</fullName>
    </recommendedName>
</protein>
<dbReference type="AlphaFoldDB" id="A0A7W9Y9M3"/>
<name>A0A7W9Y9M3_9HYPH</name>